<dbReference type="PANTHER" id="PTHR22749:SF6">
    <property type="entry name" value="RIBOFLAVIN KINASE"/>
    <property type="match status" value="1"/>
</dbReference>
<evidence type="ECO:0000259" key="15">
    <source>
        <dbReference type="SMART" id="SM00904"/>
    </source>
</evidence>
<dbReference type="CDD" id="cd02064">
    <property type="entry name" value="FAD_synthetase_N"/>
    <property type="match status" value="1"/>
</dbReference>
<comment type="catalytic activity">
    <reaction evidence="12 14">
        <text>riboflavin + ATP = FMN + ADP + H(+)</text>
        <dbReference type="Rhea" id="RHEA:14357"/>
        <dbReference type="ChEBI" id="CHEBI:15378"/>
        <dbReference type="ChEBI" id="CHEBI:30616"/>
        <dbReference type="ChEBI" id="CHEBI:57986"/>
        <dbReference type="ChEBI" id="CHEBI:58210"/>
        <dbReference type="ChEBI" id="CHEBI:456216"/>
        <dbReference type="EC" id="2.7.1.26"/>
    </reaction>
</comment>
<comment type="pathway">
    <text evidence="1 14">Cofactor biosynthesis; FAD biosynthesis; FAD from FMN: step 1/1.</text>
</comment>
<dbReference type="InterPro" id="IPR014729">
    <property type="entry name" value="Rossmann-like_a/b/a_fold"/>
</dbReference>
<evidence type="ECO:0000256" key="5">
    <source>
        <dbReference type="ARBA" id="ARBA00022679"/>
    </source>
</evidence>
<evidence type="ECO:0000256" key="13">
    <source>
        <dbReference type="ARBA" id="ARBA00049494"/>
    </source>
</evidence>
<dbReference type="InterPro" id="IPR004821">
    <property type="entry name" value="Cyt_trans-like"/>
</dbReference>
<dbReference type="FunFam" id="3.40.50.620:FF:000021">
    <property type="entry name" value="Riboflavin biosynthesis protein"/>
    <property type="match status" value="1"/>
</dbReference>
<keyword evidence="10 14" id="KW-0067">ATP-binding</keyword>
<dbReference type="InterPro" id="IPR002606">
    <property type="entry name" value="Riboflavin_kinase_bac"/>
</dbReference>
<proteinExistence type="inferred from homology"/>
<evidence type="ECO:0000256" key="11">
    <source>
        <dbReference type="ARBA" id="ARBA00023268"/>
    </source>
</evidence>
<dbReference type="InterPro" id="IPR023468">
    <property type="entry name" value="Riboflavin_kinase"/>
</dbReference>
<dbReference type="PANTHER" id="PTHR22749">
    <property type="entry name" value="RIBOFLAVIN KINASE/FMN ADENYLYLTRANSFERASE"/>
    <property type="match status" value="1"/>
</dbReference>
<dbReference type="SUPFAM" id="SSF82114">
    <property type="entry name" value="Riboflavin kinase-like"/>
    <property type="match status" value="1"/>
</dbReference>
<dbReference type="GO" id="GO:0006747">
    <property type="term" value="P:FAD biosynthetic process"/>
    <property type="evidence" value="ECO:0007669"/>
    <property type="project" value="UniProtKB-UniRule"/>
</dbReference>
<dbReference type="Pfam" id="PF06574">
    <property type="entry name" value="FAD_syn"/>
    <property type="match status" value="1"/>
</dbReference>
<keyword evidence="11" id="KW-0511">Multifunctional enzyme</keyword>
<dbReference type="NCBIfam" id="TIGR00083">
    <property type="entry name" value="ribF"/>
    <property type="match status" value="1"/>
</dbReference>
<evidence type="ECO:0000256" key="10">
    <source>
        <dbReference type="ARBA" id="ARBA00022840"/>
    </source>
</evidence>
<reference evidence="16 17" key="1">
    <citation type="submission" date="2016-10" db="EMBL/GenBank/DDBJ databases">
        <authorList>
            <person name="de Groot N.N."/>
        </authorList>
    </citation>
    <scope>NUCLEOTIDE SEQUENCE [LARGE SCALE GENOMIC DNA]</scope>
    <source>
        <strain evidence="16 17">DSM 9179</strain>
    </source>
</reference>
<comment type="pathway">
    <text evidence="2 14">Cofactor biosynthesis; FMN biosynthesis; FMN from riboflavin (ATP route): step 1/1.</text>
</comment>
<accession>A0A1I0N3L5</accession>
<dbReference type="InterPro" id="IPR015865">
    <property type="entry name" value="Riboflavin_kinase_bac/euk"/>
</dbReference>
<gene>
    <name evidence="16" type="ORF">SAMN05421659_102359</name>
</gene>
<evidence type="ECO:0000256" key="7">
    <source>
        <dbReference type="ARBA" id="ARBA00022741"/>
    </source>
</evidence>
<dbReference type="EMBL" id="FOJI01000002">
    <property type="protein sequence ID" value="SEV95672.1"/>
    <property type="molecule type" value="Genomic_DNA"/>
</dbReference>
<dbReference type="Proteomes" id="UP000199701">
    <property type="component" value="Unassembled WGS sequence"/>
</dbReference>
<evidence type="ECO:0000256" key="6">
    <source>
        <dbReference type="ARBA" id="ARBA00022695"/>
    </source>
</evidence>
<organism evidence="16 17">
    <name type="scientific">[Clostridium] fimetarium</name>
    <dbReference type="NCBI Taxonomy" id="99656"/>
    <lineage>
        <taxon>Bacteria</taxon>
        <taxon>Bacillati</taxon>
        <taxon>Bacillota</taxon>
        <taxon>Clostridia</taxon>
        <taxon>Lachnospirales</taxon>
        <taxon>Lachnospiraceae</taxon>
    </lineage>
</organism>
<keyword evidence="8 14" id="KW-0418">Kinase</keyword>
<dbReference type="SUPFAM" id="SSF52374">
    <property type="entry name" value="Nucleotidylyl transferase"/>
    <property type="match status" value="1"/>
</dbReference>
<evidence type="ECO:0000313" key="16">
    <source>
        <dbReference type="EMBL" id="SEV95672.1"/>
    </source>
</evidence>
<evidence type="ECO:0000256" key="2">
    <source>
        <dbReference type="ARBA" id="ARBA00005201"/>
    </source>
</evidence>
<dbReference type="UniPathway" id="UPA00276">
    <property type="reaction ID" value="UER00406"/>
</dbReference>
<keyword evidence="7 14" id="KW-0547">Nucleotide-binding</keyword>
<dbReference type="STRING" id="99656.SAMN05421659_102359"/>
<comment type="similarity">
    <text evidence="14">Belongs to the ribF family.</text>
</comment>
<dbReference type="GO" id="GO:0008531">
    <property type="term" value="F:riboflavin kinase activity"/>
    <property type="evidence" value="ECO:0007669"/>
    <property type="project" value="UniProtKB-UniRule"/>
</dbReference>
<protein>
    <recommendedName>
        <fullName evidence="14">Riboflavin biosynthesis protein</fullName>
    </recommendedName>
    <domain>
        <recommendedName>
            <fullName evidence="14">Riboflavin kinase</fullName>
            <ecNumber evidence="14">2.7.1.26</ecNumber>
        </recommendedName>
        <alternativeName>
            <fullName evidence="14">Flavokinase</fullName>
        </alternativeName>
    </domain>
    <domain>
        <recommendedName>
            <fullName evidence="14">FMN adenylyltransferase</fullName>
            <ecNumber evidence="14">2.7.7.2</ecNumber>
        </recommendedName>
        <alternativeName>
            <fullName evidence="14">FAD pyrophosphorylase</fullName>
        </alternativeName>
        <alternativeName>
            <fullName evidence="14">FAD synthase</fullName>
        </alternativeName>
    </domain>
</protein>
<evidence type="ECO:0000256" key="12">
    <source>
        <dbReference type="ARBA" id="ARBA00047880"/>
    </source>
</evidence>
<evidence type="ECO:0000256" key="1">
    <source>
        <dbReference type="ARBA" id="ARBA00004726"/>
    </source>
</evidence>
<keyword evidence="4 14" id="KW-0288">FMN</keyword>
<dbReference type="GO" id="GO:0003919">
    <property type="term" value="F:FMN adenylyltransferase activity"/>
    <property type="evidence" value="ECO:0007669"/>
    <property type="project" value="UniProtKB-UniRule"/>
</dbReference>
<dbReference type="PIRSF" id="PIRSF004491">
    <property type="entry name" value="FAD_Synth"/>
    <property type="match status" value="1"/>
</dbReference>
<dbReference type="Gene3D" id="2.40.30.30">
    <property type="entry name" value="Riboflavin kinase-like"/>
    <property type="match status" value="1"/>
</dbReference>
<dbReference type="NCBIfam" id="TIGR00125">
    <property type="entry name" value="cyt_tran_rel"/>
    <property type="match status" value="1"/>
</dbReference>
<evidence type="ECO:0000256" key="8">
    <source>
        <dbReference type="ARBA" id="ARBA00022777"/>
    </source>
</evidence>
<dbReference type="GO" id="GO:0005524">
    <property type="term" value="F:ATP binding"/>
    <property type="evidence" value="ECO:0007669"/>
    <property type="project" value="UniProtKB-UniRule"/>
</dbReference>
<dbReference type="Pfam" id="PF01687">
    <property type="entry name" value="Flavokinase"/>
    <property type="match status" value="1"/>
</dbReference>
<keyword evidence="17" id="KW-1185">Reference proteome</keyword>
<dbReference type="GO" id="GO:0009398">
    <property type="term" value="P:FMN biosynthetic process"/>
    <property type="evidence" value="ECO:0007669"/>
    <property type="project" value="UniProtKB-UniRule"/>
</dbReference>
<evidence type="ECO:0000256" key="3">
    <source>
        <dbReference type="ARBA" id="ARBA00022630"/>
    </source>
</evidence>
<name>A0A1I0N3L5_9FIRM</name>
<dbReference type="InterPro" id="IPR023465">
    <property type="entry name" value="Riboflavin_kinase_dom_sf"/>
</dbReference>
<feature type="domain" description="Riboflavin kinase" evidence="15">
    <location>
        <begin position="181"/>
        <end position="306"/>
    </location>
</feature>
<dbReference type="EC" id="2.7.1.26" evidence="14"/>
<dbReference type="UniPathway" id="UPA00277">
    <property type="reaction ID" value="UER00407"/>
</dbReference>
<keyword evidence="3 14" id="KW-0285">Flavoprotein</keyword>
<keyword evidence="9 14" id="KW-0274">FAD</keyword>
<keyword evidence="5 14" id="KW-0808">Transferase</keyword>
<comment type="catalytic activity">
    <reaction evidence="13 14">
        <text>FMN + ATP + H(+) = FAD + diphosphate</text>
        <dbReference type="Rhea" id="RHEA:17237"/>
        <dbReference type="ChEBI" id="CHEBI:15378"/>
        <dbReference type="ChEBI" id="CHEBI:30616"/>
        <dbReference type="ChEBI" id="CHEBI:33019"/>
        <dbReference type="ChEBI" id="CHEBI:57692"/>
        <dbReference type="ChEBI" id="CHEBI:58210"/>
        <dbReference type="EC" id="2.7.7.2"/>
    </reaction>
</comment>
<keyword evidence="6 14" id="KW-0548">Nucleotidyltransferase</keyword>
<dbReference type="AlphaFoldDB" id="A0A1I0N3L5"/>
<dbReference type="NCBIfam" id="NF004162">
    <property type="entry name" value="PRK05627.1-5"/>
    <property type="match status" value="1"/>
</dbReference>
<evidence type="ECO:0000256" key="9">
    <source>
        <dbReference type="ARBA" id="ARBA00022827"/>
    </source>
</evidence>
<dbReference type="Gene3D" id="3.40.50.620">
    <property type="entry name" value="HUPs"/>
    <property type="match status" value="1"/>
</dbReference>
<dbReference type="SMART" id="SM00904">
    <property type="entry name" value="Flavokinase"/>
    <property type="match status" value="1"/>
</dbReference>
<evidence type="ECO:0000256" key="14">
    <source>
        <dbReference type="PIRNR" id="PIRNR004491"/>
    </source>
</evidence>
<dbReference type="InterPro" id="IPR015864">
    <property type="entry name" value="FAD_synthase"/>
</dbReference>
<dbReference type="EC" id="2.7.7.2" evidence="14"/>
<dbReference type="OrthoDB" id="9803667at2"/>
<dbReference type="RefSeq" id="WP_092450856.1">
    <property type="nucleotide sequence ID" value="NZ_FOJI01000002.1"/>
</dbReference>
<evidence type="ECO:0000256" key="4">
    <source>
        <dbReference type="ARBA" id="ARBA00022643"/>
    </source>
</evidence>
<dbReference type="GO" id="GO:0009231">
    <property type="term" value="P:riboflavin biosynthetic process"/>
    <property type="evidence" value="ECO:0007669"/>
    <property type="project" value="InterPro"/>
</dbReference>
<evidence type="ECO:0000313" key="17">
    <source>
        <dbReference type="Proteomes" id="UP000199701"/>
    </source>
</evidence>
<sequence length="308" mass="35077">MKYIHETEEFEINAPTVVTFGKFDGVHSGHQKLFAIVKKKAKELNVLSVAVTFDKIPLSICPSAQQHFITTNFERKDIIENLGLDILIEYPFTENFMHTEPENFIEEVIAKKLKAKCVVIGPDFCFGKDRRGNADMICQYGEKYGYEAIVVEKEKYEDREISSTFVREELKIGHMETVNMLLKRPYSIKGIVVKGNQFGRTINVPTVNIYPTDCKLLPPNGVYSSETIIDGEVVLGVTNIGTKPTVHDGKTISVETNLFDFNKNIYGKNIEVCLKHFQRPEMKFDSVEALKKQMENDAAFAKELFMIQ</sequence>